<evidence type="ECO:0000256" key="9">
    <source>
        <dbReference type="ARBA" id="ARBA00023136"/>
    </source>
</evidence>
<evidence type="ECO:0000256" key="12">
    <source>
        <dbReference type="SAM" id="Phobius"/>
    </source>
</evidence>
<dbReference type="GO" id="GO:0006784">
    <property type="term" value="P:heme A biosynthetic process"/>
    <property type="evidence" value="ECO:0007669"/>
    <property type="project" value="InterPro"/>
</dbReference>
<evidence type="ECO:0000256" key="1">
    <source>
        <dbReference type="ARBA" id="ARBA00004141"/>
    </source>
</evidence>
<dbReference type="GO" id="GO:0046872">
    <property type="term" value="F:metal ion binding"/>
    <property type="evidence" value="ECO:0007669"/>
    <property type="project" value="UniProtKB-KW"/>
</dbReference>
<keyword evidence="4" id="KW-0479">Metal-binding</keyword>
<evidence type="ECO:0000256" key="2">
    <source>
        <dbReference type="ARBA" id="ARBA00022475"/>
    </source>
</evidence>
<feature type="transmembrane region" description="Helical" evidence="12">
    <location>
        <begin position="74"/>
        <end position="92"/>
    </location>
</feature>
<keyword evidence="6" id="KW-0560">Oxidoreductase</keyword>
<evidence type="ECO:0000256" key="4">
    <source>
        <dbReference type="ARBA" id="ARBA00022723"/>
    </source>
</evidence>
<dbReference type="Pfam" id="PF02628">
    <property type="entry name" value="COX15-CtaA"/>
    <property type="match status" value="1"/>
</dbReference>
<keyword evidence="14" id="KW-1185">Reference proteome</keyword>
<evidence type="ECO:0000256" key="11">
    <source>
        <dbReference type="ARBA" id="ARBA00023444"/>
    </source>
</evidence>
<dbReference type="InParanoid" id="B4CZZ8"/>
<comment type="subcellular location">
    <subcellularLocation>
        <location evidence="1">Membrane</location>
        <topology evidence="1">Multi-pass membrane protein</topology>
    </subcellularLocation>
</comment>
<evidence type="ECO:0000313" key="14">
    <source>
        <dbReference type="Proteomes" id="UP000005824"/>
    </source>
</evidence>
<sequence length="337" mass="36365" precursor="true">MNSADPQTTTSNAWLARFAKLVVCVTFVLVFIGGYTTTSGAGMAFADWPLSNGSLNPAGWWENFMMRLEHGHRLTAGLVMTLVLILFFWVLSRRRQLPRAAMPLASWALVGVLSQAVLGGLRVILDPQGIEATTTTIATTFRILHGCFAQIEVCLVVSLAAVLSPMWSQIVVKPSFRKVARLGWLTAGFIFVQLIVGATMRHLGAGLAIPTFPLAPGGGFMPKTHNAYVDMNFTHTRFLALLVAIHVILLARRAIVSGEARLARPAVLLLVLLVAQVLLGMFVIWHLRPPVLTTLHVVNGAALFAATVFIAVRASHAPNADATNESASTHPLPEPQA</sequence>
<feature type="transmembrane region" description="Helical" evidence="12">
    <location>
        <begin position="293"/>
        <end position="312"/>
    </location>
</feature>
<keyword evidence="5 12" id="KW-1133">Transmembrane helix</keyword>
<dbReference type="PANTHER" id="PTHR35457">
    <property type="entry name" value="HEME A SYNTHASE"/>
    <property type="match status" value="1"/>
</dbReference>
<feature type="transmembrane region" description="Helical" evidence="12">
    <location>
        <begin position="21"/>
        <end position="46"/>
    </location>
</feature>
<dbReference type="STRING" id="497964.CfE428DRAFT_2236"/>
<name>B4CZZ8_9BACT</name>
<dbReference type="Proteomes" id="UP000005824">
    <property type="component" value="Unassembled WGS sequence"/>
</dbReference>
<evidence type="ECO:0000256" key="7">
    <source>
        <dbReference type="ARBA" id="ARBA00023004"/>
    </source>
</evidence>
<organism evidence="13 14">
    <name type="scientific">Chthoniobacter flavus Ellin428</name>
    <dbReference type="NCBI Taxonomy" id="497964"/>
    <lineage>
        <taxon>Bacteria</taxon>
        <taxon>Pseudomonadati</taxon>
        <taxon>Verrucomicrobiota</taxon>
        <taxon>Spartobacteria</taxon>
        <taxon>Chthoniobacterales</taxon>
        <taxon>Chthoniobacteraceae</taxon>
        <taxon>Chthoniobacter</taxon>
    </lineage>
</organism>
<gene>
    <name evidence="13" type="ORF">CfE428DRAFT_2236</name>
</gene>
<comment type="pathway">
    <text evidence="11">Porphyrin-containing compound metabolism.</text>
</comment>
<keyword evidence="3 12" id="KW-0812">Transmembrane</keyword>
<evidence type="ECO:0000256" key="6">
    <source>
        <dbReference type="ARBA" id="ARBA00023002"/>
    </source>
</evidence>
<keyword evidence="8" id="KW-0350">Heme biosynthesis</keyword>
<feature type="transmembrane region" description="Helical" evidence="12">
    <location>
        <begin position="267"/>
        <end position="287"/>
    </location>
</feature>
<keyword evidence="9 12" id="KW-0472">Membrane</keyword>
<protein>
    <submittedName>
        <fullName evidence="13">Cytochrome oxidase assembly</fullName>
    </submittedName>
</protein>
<accession>B4CZZ8</accession>
<feature type="transmembrane region" description="Helical" evidence="12">
    <location>
        <begin position="179"/>
        <end position="200"/>
    </location>
</feature>
<keyword evidence="2" id="KW-1003">Cell membrane</keyword>
<feature type="transmembrane region" description="Helical" evidence="12">
    <location>
        <begin position="143"/>
        <end position="167"/>
    </location>
</feature>
<evidence type="ECO:0000256" key="3">
    <source>
        <dbReference type="ARBA" id="ARBA00022692"/>
    </source>
</evidence>
<keyword evidence="7" id="KW-0408">Iron</keyword>
<evidence type="ECO:0000256" key="8">
    <source>
        <dbReference type="ARBA" id="ARBA00023133"/>
    </source>
</evidence>
<dbReference type="InterPro" id="IPR003780">
    <property type="entry name" value="COX15/CtaA_fam"/>
</dbReference>
<proteinExistence type="predicted"/>
<dbReference type="EMBL" id="ABVL01000005">
    <property type="protein sequence ID" value="EDY20312.1"/>
    <property type="molecule type" value="Genomic_DNA"/>
</dbReference>
<dbReference type="InterPro" id="IPR050450">
    <property type="entry name" value="COX15/CtaA_HemeA_synthase"/>
</dbReference>
<dbReference type="RefSeq" id="WP_006979561.1">
    <property type="nucleotide sequence ID" value="NZ_ABVL01000005.1"/>
</dbReference>
<dbReference type="GO" id="GO:0016020">
    <property type="term" value="C:membrane"/>
    <property type="evidence" value="ECO:0007669"/>
    <property type="project" value="UniProtKB-SubCell"/>
</dbReference>
<feature type="transmembrane region" description="Helical" evidence="12">
    <location>
        <begin position="238"/>
        <end position="255"/>
    </location>
</feature>
<evidence type="ECO:0000256" key="5">
    <source>
        <dbReference type="ARBA" id="ARBA00022989"/>
    </source>
</evidence>
<dbReference type="AlphaFoldDB" id="B4CZZ8"/>
<evidence type="ECO:0000256" key="10">
    <source>
        <dbReference type="ARBA" id="ARBA00023157"/>
    </source>
</evidence>
<keyword evidence="10" id="KW-1015">Disulfide bond</keyword>
<reference evidence="13 14" key="1">
    <citation type="journal article" date="2011" name="J. Bacteriol.">
        <title>Genome sequence of Chthoniobacter flavus Ellin428, an aerobic heterotrophic soil bacterium.</title>
        <authorList>
            <person name="Kant R."/>
            <person name="van Passel M.W."/>
            <person name="Palva A."/>
            <person name="Lucas S."/>
            <person name="Lapidus A."/>
            <person name="Glavina Del Rio T."/>
            <person name="Dalin E."/>
            <person name="Tice H."/>
            <person name="Bruce D."/>
            <person name="Goodwin L."/>
            <person name="Pitluck S."/>
            <person name="Larimer F.W."/>
            <person name="Land M.L."/>
            <person name="Hauser L."/>
            <person name="Sangwan P."/>
            <person name="de Vos W.M."/>
            <person name="Janssen P.H."/>
            <person name="Smidt H."/>
        </authorList>
    </citation>
    <scope>NUCLEOTIDE SEQUENCE [LARGE SCALE GENOMIC DNA]</scope>
    <source>
        <strain evidence="13 14">Ellin428</strain>
    </source>
</reference>
<evidence type="ECO:0000313" key="13">
    <source>
        <dbReference type="EMBL" id="EDY20312.1"/>
    </source>
</evidence>
<dbReference type="PANTHER" id="PTHR35457:SF1">
    <property type="entry name" value="HEME A SYNTHASE"/>
    <property type="match status" value="1"/>
</dbReference>
<dbReference type="GO" id="GO:0016491">
    <property type="term" value="F:oxidoreductase activity"/>
    <property type="evidence" value="ECO:0007669"/>
    <property type="project" value="UniProtKB-KW"/>
</dbReference>
<comment type="caution">
    <text evidence="13">The sequence shown here is derived from an EMBL/GenBank/DDBJ whole genome shotgun (WGS) entry which is preliminary data.</text>
</comment>
<feature type="transmembrane region" description="Helical" evidence="12">
    <location>
        <begin position="104"/>
        <end position="123"/>
    </location>
</feature>
<dbReference type="eggNOG" id="COG1612">
    <property type="taxonomic scope" value="Bacteria"/>
</dbReference>